<evidence type="ECO:0000313" key="3">
    <source>
        <dbReference type="Proteomes" id="UP000195540"/>
    </source>
</evidence>
<name>A0AAJ0YCR6_PROMI</name>
<dbReference type="AlphaFoldDB" id="A0AAJ0YCR6"/>
<evidence type="ECO:0000313" key="2">
    <source>
        <dbReference type="EMBL" id="ARX35914.1"/>
    </source>
</evidence>
<evidence type="ECO:0000256" key="1">
    <source>
        <dbReference type="SAM" id="Phobius"/>
    </source>
</evidence>
<protein>
    <submittedName>
        <fullName evidence="2">DUF3487 domain-containing protein</fullName>
    </submittedName>
</protein>
<dbReference type="RefSeq" id="WP_049211859.1">
    <property type="nucleotide sequence ID" value="NZ_BGKS01000098.1"/>
</dbReference>
<keyword evidence="1" id="KW-0472">Membrane</keyword>
<dbReference type="Pfam" id="PF11990">
    <property type="entry name" value="DUF3487"/>
    <property type="match status" value="1"/>
</dbReference>
<feature type="transmembrane region" description="Helical" evidence="1">
    <location>
        <begin position="51"/>
        <end position="73"/>
    </location>
</feature>
<dbReference type="NCBIfam" id="TIGR03750">
    <property type="entry name" value="conj_TIGR03750"/>
    <property type="match status" value="1"/>
</dbReference>
<feature type="transmembrane region" description="Helical" evidence="1">
    <location>
        <begin position="26"/>
        <end position="45"/>
    </location>
</feature>
<keyword evidence="1" id="KW-0812">Transmembrane</keyword>
<organism evidence="2 3">
    <name type="scientific">Proteus mirabilis</name>
    <dbReference type="NCBI Taxonomy" id="584"/>
    <lineage>
        <taxon>Bacteria</taxon>
        <taxon>Pseudomonadati</taxon>
        <taxon>Pseudomonadota</taxon>
        <taxon>Gammaproteobacteria</taxon>
        <taxon>Enterobacterales</taxon>
        <taxon>Morganellaceae</taxon>
        <taxon>Proteus</taxon>
    </lineage>
</organism>
<sequence>MPTIEFMPDRLNAEPVVFRGFTTPELGITALLSVFGGLIIAIPIMPFLGWIALPTVSLLLPLITIILGGRLLARFKRGKPENYLYRRIEWFLSSCGVGSNRLICRSQVLSLRRLRSVTFHCKESHESI</sequence>
<proteinExistence type="predicted"/>
<reference evidence="2 3" key="1">
    <citation type="submission" date="2017-05" db="EMBL/GenBank/DDBJ databases">
        <title>Whole genome sequencing of Proteus mirabilis AR_0155.</title>
        <authorList>
            <person name="Conlan S."/>
            <person name="Thomas P.J."/>
            <person name="Mullikin J."/>
            <person name="Frank K.M."/>
            <person name="Segre J.A."/>
        </authorList>
    </citation>
    <scope>NUCLEOTIDE SEQUENCE [LARGE SCALE GENOMIC DNA]</scope>
    <source>
        <strain evidence="2 3">AR_0155</strain>
    </source>
</reference>
<accession>A0AAJ0YCR6</accession>
<dbReference type="EMBL" id="CP021694">
    <property type="protein sequence ID" value="ARX35914.1"/>
    <property type="molecule type" value="Genomic_DNA"/>
</dbReference>
<dbReference type="InterPro" id="IPR021877">
    <property type="entry name" value="DUF3487"/>
</dbReference>
<gene>
    <name evidence="2" type="ORF">AM402_17860</name>
</gene>
<keyword evidence="1" id="KW-1133">Transmembrane helix</keyword>
<dbReference type="Proteomes" id="UP000195540">
    <property type="component" value="Chromosome"/>
</dbReference>